<dbReference type="PRINTS" id="PR00040">
    <property type="entry name" value="HTHMERR"/>
</dbReference>
<dbReference type="PROSITE" id="PS00552">
    <property type="entry name" value="HTH_MERR_1"/>
    <property type="match status" value="1"/>
</dbReference>
<name>A0A263D0T8_9PSEU</name>
<evidence type="ECO:0000256" key="1">
    <source>
        <dbReference type="ARBA" id="ARBA00023125"/>
    </source>
</evidence>
<evidence type="ECO:0000313" key="4">
    <source>
        <dbReference type="Proteomes" id="UP000242444"/>
    </source>
</evidence>
<dbReference type="RefSeq" id="WP_094864021.1">
    <property type="nucleotide sequence ID" value="NZ_NKYE01000011.1"/>
</dbReference>
<accession>A0A263D0T8</accession>
<dbReference type="InterPro" id="IPR047057">
    <property type="entry name" value="MerR_fam"/>
</dbReference>
<evidence type="ECO:0000313" key="3">
    <source>
        <dbReference type="EMBL" id="OZM71738.1"/>
    </source>
</evidence>
<dbReference type="InterPro" id="IPR000551">
    <property type="entry name" value="MerR-type_HTH_dom"/>
</dbReference>
<dbReference type="GO" id="GO:0003677">
    <property type="term" value="F:DNA binding"/>
    <property type="evidence" value="ECO:0007669"/>
    <property type="project" value="UniProtKB-KW"/>
</dbReference>
<dbReference type="Proteomes" id="UP000242444">
    <property type="component" value="Unassembled WGS sequence"/>
</dbReference>
<organism evidence="3 4">
    <name type="scientific">Amycolatopsis antarctica</name>
    <dbReference type="NCBI Taxonomy" id="1854586"/>
    <lineage>
        <taxon>Bacteria</taxon>
        <taxon>Bacillati</taxon>
        <taxon>Actinomycetota</taxon>
        <taxon>Actinomycetes</taxon>
        <taxon>Pseudonocardiales</taxon>
        <taxon>Pseudonocardiaceae</taxon>
        <taxon>Amycolatopsis</taxon>
    </lineage>
</organism>
<dbReference type="AlphaFoldDB" id="A0A263D0T8"/>
<dbReference type="SUPFAM" id="SSF46955">
    <property type="entry name" value="Putative DNA-binding domain"/>
    <property type="match status" value="1"/>
</dbReference>
<dbReference type="PANTHER" id="PTHR30204:SF97">
    <property type="entry name" value="MERR FAMILY REGULATORY PROTEIN"/>
    <property type="match status" value="1"/>
</dbReference>
<gene>
    <name evidence="3" type="ORF">CFN78_18065</name>
</gene>
<sequence length="130" mass="14678">MRIGELARRSGVSVRSLRYYEEKGLLASTRSDSGQRHYVDTDVDRIRFIQCLYRAGLSSRTVAELLPCVDTPSPRNADEAWARLVAERERLDSYIGDLRETLRALDSVIAANRRHRESIAEADPAHGAVH</sequence>
<dbReference type="InParanoid" id="A0A263D0T8"/>
<dbReference type="GO" id="GO:0003700">
    <property type="term" value="F:DNA-binding transcription factor activity"/>
    <property type="evidence" value="ECO:0007669"/>
    <property type="project" value="InterPro"/>
</dbReference>
<evidence type="ECO:0000259" key="2">
    <source>
        <dbReference type="PROSITE" id="PS50937"/>
    </source>
</evidence>
<keyword evidence="1" id="KW-0238">DNA-binding</keyword>
<dbReference type="PROSITE" id="PS50937">
    <property type="entry name" value="HTH_MERR_2"/>
    <property type="match status" value="1"/>
</dbReference>
<proteinExistence type="predicted"/>
<keyword evidence="4" id="KW-1185">Reference proteome</keyword>
<dbReference type="Pfam" id="PF13411">
    <property type="entry name" value="MerR_1"/>
    <property type="match status" value="1"/>
</dbReference>
<reference evidence="3 4" key="1">
    <citation type="submission" date="2017-07" db="EMBL/GenBank/DDBJ databases">
        <title>Amycolatopsis antarcticus sp. nov., isolated from the surface of an Antarcticus brown macroalga.</title>
        <authorList>
            <person name="Wang J."/>
            <person name="Leiva S."/>
            <person name="Huang J."/>
            <person name="Huang Y."/>
        </authorList>
    </citation>
    <scope>NUCLEOTIDE SEQUENCE [LARGE SCALE GENOMIC DNA]</scope>
    <source>
        <strain evidence="3 4">AU-G6</strain>
    </source>
</reference>
<dbReference type="EMBL" id="NKYE01000011">
    <property type="protein sequence ID" value="OZM71738.1"/>
    <property type="molecule type" value="Genomic_DNA"/>
</dbReference>
<dbReference type="InterPro" id="IPR009061">
    <property type="entry name" value="DNA-bd_dom_put_sf"/>
</dbReference>
<dbReference type="PANTHER" id="PTHR30204">
    <property type="entry name" value="REDOX-CYCLING DRUG-SENSING TRANSCRIPTIONAL ACTIVATOR SOXR"/>
    <property type="match status" value="1"/>
</dbReference>
<dbReference type="Gene3D" id="1.10.1660.10">
    <property type="match status" value="1"/>
</dbReference>
<feature type="domain" description="HTH merR-type" evidence="2">
    <location>
        <begin position="1"/>
        <end position="68"/>
    </location>
</feature>
<dbReference type="SMART" id="SM00422">
    <property type="entry name" value="HTH_MERR"/>
    <property type="match status" value="1"/>
</dbReference>
<dbReference type="OrthoDB" id="5296483at2"/>
<comment type="caution">
    <text evidence="3">The sequence shown here is derived from an EMBL/GenBank/DDBJ whole genome shotgun (WGS) entry which is preliminary data.</text>
</comment>
<protein>
    <submittedName>
        <fullName evidence="3">MerR family transcriptional regulator</fullName>
    </submittedName>
</protein>